<dbReference type="Proteomes" id="UP000828390">
    <property type="component" value="Unassembled WGS sequence"/>
</dbReference>
<accession>A0A9D4HPW7</accession>
<dbReference type="OrthoDB" id="120976at2759"/>
<protein>
    <recommendedName>
        <fullName evidence="1">NACHT domain-containing protein</fullName>
    </recommendedName>
</protein>
<dbReference type="EMBL" id="JAIWYP010000012">
    <property type="protein sequence ID" value="KAH3727164.1"/>
    <property type="molecule type" value="Genomic_DNA"/>
</dbReference>
<evidence type="ECO:0000313" key="3">
    <source>
        <dbReference type="Proteomes" id="UP000828390"/>
    </source>
</evidence>
<dbReference type="Gene3D" id="3.40.50.300">
    <property type="entry name" value="P-loop containing nucleotide triphosphate hydrolases"/>
    <property type="match status" value="1"/>
</dbReference>
<dbReference type="Pfam" id="PF05729">
    <property type="entry name" value="NACHT"/>
    <property type="match status" value="1"/>
</dbReference>
<proteinExistence type="predicted"/>
<keyword evidence="3" id="KW-1185">Reference proteome</keyword>
<dbReference type="InterPro" id="IPR027417">
    <property type="entry name" value="P-loop_NTPase"/>
</dbReference>
<dbReference type="PANTHER" id="PTHR46312:SF2">
    <property type="entry name" value="NUCLEOTIDE-BINDING OLIGOMERIZATION DOMAIN-CONTAINING PROTEIN 2-LIKE"/>
    <property type="match status" value="1"/>
</dbReference>
<name>A0A9D4HPW7_DREPO</name>
<comment type="caution">
    <text evidence="2">The sequence shown here is derived from an EMBL/GenBank/DDBJ whole genome shotgun (WGS) entry which is preliminary data.</text>
</comment>
<dbReference type="PANTHER" id="PTHR46312">
    <property type="entry name" value="NACHT DOMAIN-CONTAINING PROTEIN"/>
    <property type="match status" value="1"/>
</dbReference>
<dbReference type="SUPFAM" id="SSF52540">
    <property type="entry name" value="P-loop containing nucleoside triphosphate hydrolases"/>
    <property type="match status" value="1"/>
</dbReference>
<feature type="domain" description="NACHT" evidence="1">
    <location>
        <begin position="181"/>
        <end position="335"/>
    </location>
</feature>
<organism evidence="2 3">
    <name type="scientific">Dreissena polymorpha</name>
    <name type="common">Zebra mussel</name>
    <name type="synonym">Mytilus polymorpha</name>
    <dbReference type="NCBI Taxonomy" id="45954"/>
    <lineage>
        <taxon>Eukaryota</taxon>
        <taxon>Metazoa</taxon>
        <taxon>Spiralia</taxon>
        <taxon>Lophotrochozoa</taxon>
        <taxon>Mollusca</taxon>
        <taxon>Bivalvia</taxon>
        <taxon>Autobranchia</taxon>
        <taxon>Heteroconchia</taxon>
        <taxon>Euheterodonta</taxon>
        <taxon>Imparidentia</taxon>
        <taxon>Neoheterodontei</taxon>
        <taxon>Myida</taxon>
        <taxon>Dreissenoidea</taxon>
        <taxon>Dreissenidae</taxon>
        <taxon>Dreissena</taxon>
    </lineage>
</organism>
<reference evidence="2" key="1">
    <citation type="journal article" date="2019" name="bioRxiv">
        <title>The Genome of the Zebra Mussel, Dreissena polymorpha: A Resource for Invasive Species Research.</title>
        <authorList>
            <person name="McCartney M.A."/>
            <person name="Auch B."/>
            <person name="Kono T."/>
            <person name="Mallez S."/>
            <person name="Zhang Y."/>
            <person name="Obille A."/>
            <person name="Becker A."/>
            <person name="Abrahante J.E."/>
            <person name="Garbe J."/>
            <person name="Badalamenti J.P."/>
            <person name="Herman A."/>
            <person name="Mangelson H."/>
            <person name="Liachko I."/>
            <person name="Sullivan S."/>
            <person name="Sone E.D."/>
            <person name="Koren S."/>
            <person name="Silverstein K.A.T."/>
            <person name="Beckman K.B."/>
            <person name="Gohl D.M."/>
        </authorList>
    </citation>
    <scope>NUCLEOTIDE SEQUENCE</scope>
    <source>
        <strain evidence="2">Duluth1</strain>
        <tissue evidence="2">Whole animal</tissue>
    </source>
</reference>
<reference evidence="2" key="2">
    <citation type="submission" date="2020-11" db="EMBL/GenBank/DDBJ databases">
        <authorList>
            <person name="McCartney M.A."/>
            <person name="Auch B."/>
            <person name="Kono T."/>
            <person name="Mallez S."/>
            <person name="Becker A."/>
            <person name="Gohl D.M."/>
            <person name="Silverstein K.A.T."/>
            <person name="Koren S."/>
            <person name="Bechman K.B."/>
            <person name="Herman A."/>
            <person name="Abrahante J.E."/>
            <person name="Garbe J."/>
        </authorList>
    </citation>
    <scope>NUCLEOTIDE SEQUENCE</scope>
    <source>
        <strain evidence="2">Duluth1</strain>
        <tissue evidence="2">Whole animal</tissue>
    </source>
</reference>
<gene>
    <name evidence="2" type="ORF">DPMN_053091</name>
</gene>
<sequence length="979" mass="110817">MDSANSSEAVDTEYDTLQKVREIESAAIEANEAVSLATEAASRELRHTVNAFSSKLELTIAHGKVDIESAVNTGQQILAAAIEDGKREIKNIHLTSPRNENEEYSRQSDDLLRRLKEFYIEILSHVPICPLMPNQDTLLSEYTVPPKIFVLPKRKCRRLVDKLRIYTYKDILYTTGKLNKRIFLLGEPGTGKSTFAARLVLDWCGQPCRVYPEQFSELETLNVFKFVFYIELRECLHQREVLKMIQEQIVDLLYHTGEDRNNAQRLVQKIIETEVCCVLQDGLDEWADPEGRLAVPLLSTIGNECTVLTTSRPWKMTDERIKDSQIDILLELTGINDPYLLCKIILRCTQSDDFECQYSELISYISKSKLESLLPSPMMTSLVVCAWLDDVGVEGSVTEIYSILLDCLFKKANGKPGYFNPPQFRCLAHTRFIQPNIDLFVALSRAAFELMFSGEKETSIVFGDRELLKYVSMEEKSLALTTGILSERKSSSFTYRKSTCFFLHKSIQEFMAAYHIACNLDFASDALASYLQRNPNAYLDLSQVFIYVCGIDSAAANRLSCLLDDYSIIHTTVHDCRELQCLIVSGFKECQANKQSITDNCLKLSNFDFDYVIDPEDIDALKSILMLNMNNINSIHVTIDSVHIHDLPRILMSSAHCLKQLHLSLQGTLDEMHSSAPQHVDARGKQHSIVSLPDVLCRQRKLHSLTLASISRVVDVRKWLGHPNQGCSDIESIPLPPSLACFTLAHGKCSSSWLRNVLIKMSTFKHNVKFVLDMCTINQRDASEASTLRPVSNTIDRAPSNDMSGVSLVSDGDSAGLYEAIHGTGVRCLTLKGVENTTLLSDTVLTLTKLEKLRLVLGEYIQLQLPNRLKRLMVIYESLSPSSFRRMLNQLSSLGSYVECCILFGCEAPRDEYTCTPDKQYIDQLDHVIVKSFTKGEGFYVVDDVTFHADDIEDLHFFRDAKIWFRQYIALVVEINKDH</sequence>
<dbReference type="InterPro" id="IPR007111">
    <property type="entry name" value="NACHT_NTPase"/>
</dbReference>
<dbReference type="AlphaFoldDB" id="A0A9D4HPW7"/>
<evidence type="ECO:0000313" key="2">
    <source>
        <dbReference type="EMBL" id="KAH3727164.1"/>
    </source>
</evidence>
<evidence type="ECO:0000259" key="1">
    <source>
        <dbReference type="Pfam" id="PF05729"/>
    </source>
</evidence>